<evidence type="ECO:0000313" key="2">
    <source>
        <dbReference type="Proteomes" id="UP001385892"/>
    </source>
</evidence>
<sequence length="173" mass="19162">MREIVPSLGRLGVVYNPNDQGAPAHLRSLRQSARSLGISIESNIPVKLPEDFDRVLPMTDFSSMDGVMTFTNDLTSSYWGKISGFPLGHRLPTVCEFRFLVQMGCLISYGPSLDEFTERVVLQVDKILKGKSPSEVPVEQATRFELAVNNRTAKALGITLPRAIVIRADEVIE</sequence>
<keyword evidence="2" id="KW-1185">Reference proteome</keyword>
<dbReference type="Pfam" id="PF04392">
    <property type="entry name" value="ABC_sub_bind"/>
    <property type="match status" value="1"/>
</dbReference>
<evidence type="ECO:0000313" key="1">
    <source>
        <dbReference type="EMBL" id="MEJ8852243.1"/>
    </source>
</evidence>
<protein>
    <submittedName>
        <fullName evidence="1">ABC transporter substrate binding protein</fullName>
    </submittedName>
</protein>
<dbReference type="PANTHER" id="PTHR35271">
    <property type="entry name" value="ABC TRANSPORTER, SUBSTRATE-BINDING LIPOPROTEIN-RELATED"/>
    <property type="match status" value="1"/>
</dbReference>
<dbReference type="EMBL" id="JBBKZT010000034">
    <property type="protein sequence ID" value="MEJ8852243.1"/>
    <property type="molecule type" value="Genomic_DNA"/>
</dbReference>
<name>A0ABU8WXI3_9BURK</name>
<dbReference type="Gene3D" id="3.40.50.2300">
    <property type="match status" value="1"/>
</dbReference>
<dbReference type="PANTHER" id="PTHR35271:SF1">
    <property type="entry name" value="ABC TRANSPORTER, SUBSTRATE-BINDING LIPOPROTEIN"/>
    <property type="match status" value="1"/>
</dbReference>
<gene>
    <name evidence="1" type="ORF">WKW82_36830</name>
</gene>
<reference evidence="1 2" key="1">
    <citation type="submission" date="2024-03" db="EMBL/GenBank/DDBJ databases">
        <title>Novel species of the genus Variovorax.</title>
        <authorList>
            <person name="Liu Q."/>
            <person name="Xin Y.-H."/>
        </authorList>
    </citation>
    <scope>NUCLEOTIDE SEQUENCE [LARGE SCALE GENOMIC DNA]</scope>
    <source>
        <strain evidence="1 2">KACC 18900</strain>
    </source>
</reference>
<proteinExistence type="predicted"/>
<dbReference type="RefSeq" id="WP_340348180.1">
    <property type="nucleotide sequence ID" value="NZ_JBBKZT010000034.1"/>
</dbReference>
<dbReference type="InterPro" id="IPR007487">
    <property type="entry name" value="ABC_transpt-TYRBP-like"/>
</dbReference>
<dbReference type="Proteomes" id="UP001385892">
    <property type="component" value="Unassembled WGS sequence"/>
</dbReference>
<accession>A0ABU8WXI3</accession>
<organism evidence="1 2">
    <name type="scientific">Variovorax rhizosphaerae</name>
    <dbReference type="NCBI Taxonomy" id="1836200"/>
    <lineage>
        <taxon>Bacteria</taxon>
        <taxon>Pseudomonadati</taxon>
        <taxon>Pseudomonadota</taxon>
        <taxon>Betaproteobacteria</taxon>
        <taxon>Burkholderiales</taxon>
        <taxon>Comamonadaceae</taxon>
        <taxon>Variovorax</taxon>
    </lineage>
</organism>
<comment type="caution">
    <text evidence="1">The sequence shown here is derived from an EMBL/GenBank/DDBJ whole genome shotgun (WGS) entry which is preliminary data.</text>
</comment>